<gene>
    <name evidence="1" type="ORF">WKW82_13715</name>
</gene>
<accession>A0ABU8WJQ8</accession>
<dbReference type="RefSeq" id="WP_340342855.1">
    <property type="nucleotide sequence ID" value="NZ_JBBKZT010000006.1"/>
</dbReference>
<reference evidence="1 2" key="1">
    <citation type="submission" date="2024-03" db="EMBL/GenBank/DDBJ databases">
        <title>Novel species of the genus Variovorax.</title>
        <authorList>
            <person name="Liu Q."/>
            <person name="Xin Y.-H."/>
        </authorList>
    </citation>
    <scope>NUCLEOTIDE SEQUENCE [LARGE SCALE GENOMIC DNA]</scope>
    <source>
        <strain evidence="1 2">KACC 18900</strain>
    </source>
</reference>
<dbReference type="EMBL" id="JBBKZT010000006">
    <property type="protein sequence ID" value="MEJ8847711.1"/>
    <property type="molecule type" value="Genomic_DNA"/>
</dbReference>
<sequence length="50" mass="5505">MTAQPAVRTRLLDLGLEPVASRTPEELSNSLSADYQRDGAVLKSMDFKPE</sequence>
<name>A0ABU8WJQ8_9BURK</name>
<dbReference type="Proteomes" id="UP001385892">
    <property type="component" value="Unassembled WGS sequence"/>
</dbReference>
<organism evidence="1 2">
    <name type="scientific">Variovorax rhizosphaerae</name>
    <dbReference type="NCBI Taxonomy" id="1836200"/>
    <lineage>
        <taxon>Bacteria</taxon>
        <taxon>Pseudomonadati</taxon>
        <taxon>Pseudomonadota</taxon>
        <taxon>Betaproteobacteria</taxon>
        <taxon>Burkholderiales</taxon>
        <taxon>Comamonadaceae</taxon>
        <taxon>Variovorax</taxon>
    </lineage>
</organism>
<keyword evidence="2" id="KW-1185">Reference proteome</keyword>
<protein>
    <submittedName>
        <fullName evidence="1">Uncharacterized protein</fullName>
    </submittedName>
</protein>
<proteinExistence type="predicted"/>
<evidence type="ECO:0000313" key="1">
    <source>
        <dbReference type="EMBL" id="MEJ8847711.1"/>
    </source>
</evidence>
<evidence type="ECO:0000313" key="2">
    <source>
        <dbReference type="Proteomes" id="UP001385892"/>
    </source>
</evidence>
<comment type="caution">
    <text evidence="1">The sequence shown here is derived from an EMBL/GenBank/DDBJ whole genome shotgun (WGS) entry which is preliminary data.</text>
</comment>